<accession>A0A897MPA2</accession>
<dbReference type="RefSeq" id="WP_238478897.1">
    <property type="nucleotide sequence ID" value="NZ_CP064786.1"/>
</dbReference>
<dbReference type="PRINTS" id="PR00081">
    <property type="entry name" value="GDHRDH"/>
</dbReference>
<dbReference type="Pfam" id="PF13561">
    <property type="entry name" value="adh_short_C2"/>
    <property type="match status" value="1"/>
</dbReference>
<dbReference type="Gene3D" id="3.40.50.720">
    <property type="entry name" value="NAD(P)-binding Rossmann-like Domain"/>
    <property type="match status" value="1"/>
</dbReference>
<dbReference type="AlphaFoldDB" id="A0A897MPA2"/>
<name>A0A897MPA2_9EURY</name>
<dbReference type="InterPro" id="IPR002347">
    <property type="entry name" value="SDR_fam"/>
</dbReference>
<dbReference type="SUPFAM" id="SSF51735">
    <property type="entry name" value="NAD(P)-binding Rossmann-fold domains"/>
    <property type="match status" value="1"/>
</dbReference>
<dbReference type="PANTHER" id="PTHR42760">
    <property type="entry name" value="SHORT-CHAIN DEHYDROGENASES/REDUCTASES FAMILY MEMBER"/>
    <property type="match status" value="1"/>
</dbReference>
<dbReference type="Proteomes" id="UP000663586">
    <property type="component" value="Chromosome"/>
</dbReference>
<dbReference type="EMBL" id="CP064786">
    <property type="protein sequence ID" value="QSG01788.1"/>
    <property type="molecule type" value="Genomic_DNA"/>
</dbReference>
<proteinExistence type="inferred from homology"/>
<sequence>MRLNNKTVLITGSGSGIGRASALRCAEEGATVISTDVDGDAAAETAAEIREAGGSADHYEFDVTDADAFRAAVEDTAETYGLDVLVNNAGIGQPPSRIEDVDKSVLDYVIDVNLKGPWNGTHAALPIMREQGHGTIVNMSSLAGQLGFPYQSVYALTKAAVINFTRATAAEAGPDGVRANAICPGFIDTQLADAYFAGRSDPEAAREEMVQDYPLRRLGEAEEIADCVVFLASEESSFVTGHALTADGGYSIS</sequence>
<reference evidence="2" key="1">
    <citation type="submission" date="2020-11" db="EMBL/GenBank/DDBJ databases">
        <title>Carbohydrate-dependent, anaerobic sulfur respiration: A novel catabolism in halophilic archaea.</title>
        <authorList>
            <person name="Sorokin D.Y."/>
            <person name="Messina E."/>
            <person name="Smedile F."/>
            <person name="La Cono V."/>
            <person name="Hallsworth J.E."/>
            <person name="Yakimov M.M."/>
        </authorList>
    </citation>
    <scope>NUCLEOTIDE SEQUENCE</scope>
    <source>
        <strain evidence="2">AArc-S</strain>
    </source>
</reference>
<dbReference type="GO" id="GO:0016616">
    <property type="term" value="F:oxidoreductase activity, acting on the CH-OH group of donors, NAD or NADP as acceptor"/>
    <property type="evidence" value="ECO:0007669"/>
    <property type="project" value="TreeGrafter"/>
</dbReference>
<gene>
    <name evidence="2" type="primary">fabG3</name>
    <name evidence="2" type="ORF">AArcS_0560</name>
</gene>
<organism evidence="2 3">
    <name type="scientific">Natranaeroarchaeum sulfidigenes</name>
    <dbReference type="NCBI Taxonomy" id="2784880"/>
    <lineage>
        <taxon>Archaea</taxon>
        <taxon>Methanobacteriati</taxon>
        <taxon>Methanobacteriota</taxon>
        <taxon>Stenosarchaea group</taxon>
        <taxon>Halobacteria</taxon>
        <taxon>Halobacteriales</taxon>
        <taxon>Natronoarchaeaceae</taxon>
        <taxon>Natranaeroarchaeum</taxon>
    </lineage>
</organism>
<evidence type="ECO:0000313" key="2">
    <source>
        <dbReference type="EMBL" id="QSG01788.1"/>
    </source>
</evidence>
<evidence type="ECO:0000256" key="1">
    <source>
        <dbReference type="ARBA" id="ARBA00006484"/>
    </source>
</evidence>
<dbReference type="GeneID" id="70683941"/>
<dbReference type="FunFam" id="3.40.50.720:FF:000084">
    <property type="entry name" value="Short-chain dehydrogenase reductase"/>
    <property type="match status" value="1"/>
</dbReference>
<evidence type="ECO:0000313" key="3">
    <source>
        <dbReference type="Proteomes" id="UP000663586"/>
    </source>
</evidence>
<dbReference type="NCBIfam" id="NF005559">
    <property type="entry name" value="PRK07231.1"/>
    <property type="match status" value="1"/>
</dbReference>
<dbReference type="InterPro" id="IPR036291">
    <property type="entry name" value="NAD(P)-bd_dom_sf"/>
</dbReference>
<dbReference type="KEGG" id="hara:AArcS_0560"/>
<keyword evidence="3" id="KW-1185">Reference proteome</keyword>
<comment type="similarity">
    <text evidence="1">Belongs to the short-chain dehydrogenases/reductases (SDR) family.</text>
</comment>
<protein>
    <submittedName>
        <fullName evidence="2">Short-chain alcohol dehydrogenase</fullName>
    </submittedName>
</protein>
<dbReference type="PRINTS" id="PR00080">
    <property type="entry name" value="SDRFAMILY"/>
</dbReference>